<gene>
    <name evidence="2" type="ORF">DM860_013703</name>
</gene>
<evidence type="ECO:0000256" key="1">
    <source>
        <dbReference type="SAM" id="MobiDB-lite"/>
    </source>
</evidence>
<name>A0A328EB44_9ASTE</name>
<dbReference type="AlphaFoldDB" id="A0A328EB44"/>
<evidence type="ECO:0000313" key="3">
    <source>
        <dbReference type="Proteomes" id="UP000249390"/>
    </source>
</evidence>
<dbReference type="InterPro" id="IPR038928">
    <property type="entry name" value="LAZY1"/>
</dbReference>
<sequence>MNFFKKRGTNYNNLLLFIYFPSRAKPISNSGPSLSSLFSQTPSINQFSQSKPLLLNLPSHSKMKLLGWMHRKFRQGSGEPLKDFSSGHPPLDDIQCYPKANHYFTKSSSKSQRDNHLLLLRKSFADSRTADESDHQGQYYDDEDLQRDSSAAALSDLFHGFLAIGTLGGDHPLGGGGGDPYATPTFSISVDNIAEKETGEVTESDLRMINDELEKVLLGEGAGADQIASGRSSLVSNPRSSHCSTITLSRKQLESIEAAAAVGAAATNICPLQGYLLGSAAIGVSETAANKKEPRPSLGELFQKTKMVDESSYGNKGESNKKENDKSTVHHLLKKILKKGMIHPSSSSKGSSTADSAADTKFNKVLQMFHRKVHPESIAATEKLEKPSNKQNQHMYDNLLAAAGGGEDVALVPKRRMSNCSGMRHLKSQSGLRHQLAAGDPNVNKECWIKSDADYLVLEL</sequence>
<reference evidence="2 3" key="1">
    <citation type="submission" date="2018-06" db="EMBL/GenBank/DDBJ databases">
        <title>The Genome of Cuscuta australis (Dodder) Provides Insight into the Evolution of Plant Parasitism.</title>
        <authorList>
            <person name="Liu H."/>
        </authorList>
    </citation>
    <scope>NUCLEOTIDE SEQUENCE [LARGE SCALE GENOMIC DNA]</scope>
    <source>
        <strain evidence="3">cv. Yunnan</strain>
        <tissue evidence="2">Vines</tissue>
    </source>
</reference>
<dbReference type="GO" id="GO:2000012">
    <property type="term" value="P:regulation of auxin polar transport"/>
    <property type="evidence" value="ECO:0007669"/>
    <property type="project" value="InterPro"/>
</dbReference>
<dbReference type="GO" id="GO:0009630">
    <property type="term" value="P:gravitropism"/>
    <property type="evidence" value="ECO:0007669"/>
    <property type="project" value="InterPro"/>
</dbReference>
<accession>A0A328EB44</accession>
<dbReference type="EMBL" id="NQVE01000005">
    <property type="protein sequence ID" value="RAL55007.1"/>
    <property type="molecule type" value="Genomic_DNA"/>
</dbReference>
<dbReference type="PANTHER" id="PTHR34959">
    <property type="entry name" value="PROTEIN LAZY 1"/>
    <property type="match status" value="1"/>
</dbReference>
<proteinExistence type="predicted"/>
<feature type="region of interest" description="Disordered" evidence="1">
    <location>
        <begin position="288"/>
        <end position="328"/>
    </location>
</feature>
<comment type="caution">
    <text evidence="2">The sequence shown here is derived from an EMBL/GenBank/DDBJ whole genome shotgun (WGS) entry which is preliminary data.</text>
</comment>
<dbReference type="PANTHER" id="PTHR34959:SF3">
    <property type="entry name" value="PROTEIN LAZY 1"/>
    <property type="match status" value="1"/>
</dbReference>
<keyword evidence="3" id="KW-1185">Reference proteome</keyword>
<feature type="compositionally biased region" description="Basic and acidic residues" evidence="1">
    <location>
        <begin position="318"/>
        <end position="328"/>
    </location>
</feature>
<evidence type="ECO:0000313" key="2">
    <source>
        <dbReference type="EMBL" id="RAL55007.1"/>
    </source>
</evidence>
<protein>
    <submittedName>
        <fullName evidence="2">Uncharacterized protein</fullName>
    </submittedName>
</protein>
<dbReference type="Proteomes" id="UP000249390">
    <property type="component" value="Unassembled WGS sequence"/>
</dbReference>
<organism evidence="2 3">
    <name type="scientific">Cuscuta australis</name>
    <dbReference type="NCBI Taxonomy" id="267555"/>
    <lineage>
        <taxon>Eukaryota</taxon>
        <taxon>Viridiplantae</taxon>
        <taxon>Streptophyta</taxon>
        <taxon>Embryophyta</taxon>
        <taxon>Tracheophyta</taxon>
        <taxon>Spermatophyta</taxon>
        <taxon>Magnoliopsida</taxon>
        <taxon>eudicotyledons</taxon>
        <taxon>Gunneridae</taxon>
        <taxon>Pentapetalae</taxon>
        <taxon>asterids</taxon>
        <taxon>lamiids</taxon>
        <taxon>Solanales</taxon>
        <taxon>Convolvulaceae</taxon>
        <taxon>Cuscuteae</taxon>
        <taxon>Cuscuta</taxon>
        <taxon>Cuscuta subgen. Grammica</taxon>
        <taxon>Cuscuta sect. Cleistogrammica</taxon>
    </lineage>
</organism>